<proteinExistence type="inferred from homology"/>
<dbReference type="AlphaFoldDB" id="A0A2V3UVF2"/>
<evidence type="ECO:0000256" key="5">
    <source>
        <dbReference type="ARBA" id="ARBA00022801"/>
    </source>
</evidence>
<evidence type="ECO:0000256" key="1">
    <source>
        <dbReference type="ARBA" id="ARBA00006620"/>
    </source>
</evidence>
<dbReference type="Gene3D" id="3.30.920.30">
    <property type="entry name" value="Hypothetical protein"/>
    <property type="match status" value="1"/>
</dbReference>
<evidence type="ECO:0000256" key="2">
    <source>
        <dbReference type="ARBA" id="ARBA00022649"/>
    </source>
</evidence>
<keyword evidence="3" id="KW-0540">Nuclease</keyword>
<dbReference type="OrthoDB" id="308644at2"/>
<sequence length="84" mass="9531">MTRIGKLQEKLLRGSALSFAEFERLLIAYGFALDRVKGSHHIYKHQSIGDRINAQPDGKLAKPYQVRQFLVIIEAHGLKLDDKA</sequence>
<dbReference type="GO" id="GO:0016787">
    <property type="term" value="F:hydrolase activity"/>
    <property type="evidence" value="ECO:0007669"/>
    <property type="project" value="UniProtKB-KW"/>
</dbReference>
<gene>
    <name evidence="8" type="ORF">C7451_110100</name>
</gene>
<dbReference type="Pfam" id="PF07927">
    <property type="entry name" value="HicA_toxin"/>
    <property type="match status" value="1"/>
</dbReference>
<dbReference type="InterPro" id="IPR012933">
    <property type="entry name" value="HicA_mRNA_interferase"/>
</dbReference>
<comment type="similarity">
    <text evidence="1">Belongs to the HicA mRNA interferase family.</text>
</comment>
<reference evidence="8 9" key="1">
    <citation type="submission" date="2018-05" db="EMBL/GenBank/DDBJ databases">
        <title>Genomic Encyclopedia of Type Strains, Phase IV (KMG-IV): sequencing the most valuable type-strain genomes for metagenomic binning, comparative biology and taxonomic classification.</title>
        <authorList>
            <person name="Goeker M."/>
        </authorList>
    </citation>
    <scope>NUCLEOTIDE SEQUENCE [LARGE SCALE GENOMIC DNA]</scope>
    <source>
        <strain evidence="8 9">DSM 3183</strain>
    </source>
</reference>
<dbReference type="Proteomes" id="UP000248014">
    <property type="component" value="Unassembled WGS sequence"/>
</dbReference>
<dbReference type="RefSeq" id="WP_110299512.1">
    <property type="nucleotide sequence ID" value="NZ_QJJM01000010.1"/>
</dbReference>
<evidence type="ECO:0000256" key="6">
    <source>
        <dbReference type="ARBA" id="ARBA00022884"/>
    </source>
</evidence>
<accession>A0A2V3UVF2</accession>
<evidence type="ECO:0000256" key="7">
    <source>
        <dbReference type="ARBA" id="ARBA00023016"/>
    </source>
</evidence>
<evidence type="ECO:0000313" key="9">
    <source>
        <dbReference type="Proteomes" id="UP000248014"/>
    </source>
</evidence>
<organism evidence="8 9">
    <name type="scientific">Blastomonas natatoria</name>
    <dbReference type="NCBI Taxonomy" id="34015"/>
    <lineage>
        <taxon>Bacteria</taxon>
        <taxon>Pseudomonadati</taxon>
        <taxon>Pseudomonadota</taxon>
        <taxon>Alphaproteobacteria</taxon>
        <taxon>Sphingomonadales</taxon>
        <taxon>Sphingomonadaceae</taxon>
        <taxon>Blastomonas</taxon>
    </lineage>
</organism>
<protein>
    <submittedName>
        <fullName evidence="8">HicA-like toxin of HicAB toxin-antitoxin system</fullName>
    </submittedName>
</protein>
<dbReference type="InterPro" id="IPR038570">
    <property type="entry name" value="HicA_sf"/>
</dbReference>
<dbReference type="GO" id="GO:0004519">
    <property type="term" value="F:endonuclease activity"/>
    <property type="evidence" value="ECO:0007669"/>
    <property type="project" value="UniProtKB-KW"/>
</dbReference>
<keyword evidence="7" id="KW-0346">Stress response</keyword>
<evidence type="ECO:0000256" key="3">
    <source>
        <dbReference type="ARBA" id="ARBA00022722"/>
    </source>
</evidence>
<comment type="caution">
    <text evidence="8">The sequence shown here is derived from an EMBL/GenBank/DDBJ whole genome shotgun (WGS) entry which is preliminary data.</text>
</comment>
<keyword evidence="6" id="KW-0694">RNA-binding</keyword>
<dbReference type="EMBL" id="QJJM01000010">
    <property type="protein sequence ID" value="PXW73373.1"/>
    <property type="molecule type" value="Genomic_DNA"/>
</dbReference>
<keyword evidence="4" id="KW-0255">Endonuclease</keyword>
<evidence type="ECO:0000256" key="4">
    <source>
        <dbReference type="ARBA" id="ARBA00022759"/>
    </source>
</evidence>
<keyword evidence="2" id="KW-1277">Toxin-antitoxin system</keyword>
<dbReference type="SUPFAM" id="SSF54786">
    <property type="entry name" value="YcfA/nrd intein domain"/>
    <property type="match status" value="1"/>
</dbReference>
<dbReference type="GO" id="GO:0003729">
    <property type="term" value="F:mRNA binding"/>
    <property type="evidence" value="ECO:0007669"/>
    <property type="project" value="InterPro"/>
</dbReference>
<keyword evidence="9" id="KW-1185">Reference proteome</keyword>
<evidence type="ECO:0000313" key="8">
    <source>
        <dbReference type="EMBL" id="PXW73373.1"/>
    </source>
</evidence>
<name>A0A2V3UVF2_9SPHN</name>
<keyword evidence="5" id="KW-0378">Hydrolase</keyword>